<dbReference type="InterPro" id="IPR013137">
    <property type="entry name" value="Znf_TFIIB"/>
</dbReference>
<protein>
    <recommendedName>
        <fullName evidence="4">General transcription factor TFIIB</fullName>
    </recommendedName>
</protein>
<reference evidence="7 8" key="1">
    <citation type="journal article" date="2015" name="Genome Biol. Evol.">
        <title>Comparative Genomics of a Bacterivorous Green Alga Reveals Evolutionary Causalities and Consequences of Phago-Mixotrophic Mode of Nutrition.</title>
        <authorList>
            <person name="Burns J.A."/>
            <person name="Paasch A."/>
            <person name="Narechania A."/>
            <person name="Kim E."/>
        </authorList>
    </citation>
    <scope>NUCLEOTIDE SEQUENCE [LARGE SCALE GENOMIC DNA]</scope>
    <source>
        <strain evidence="7 8">PLY_AMNH</strain>
    </source>
</reference>
<evidence type="ECO:0000256" key="2">
    <source>
        <dbReference type="ARBA" id="ARBA00023015"/>
    </source>
</evidence>
<sequence length="355" mass="37811">MQSMVCADKSCGGSSFKEDYASGDLICTGCGLVVAEHVSFGCSWDESTHLAGEISTAGCIIQGKGSYASQLAKLNESLVDSAEATKVEWERLIDLTLGNVLEIPDVWRETMKDLLSVLRKHHGTTGRARKATIAALLFAACHKHGGQGWSLKDCCNLLGAKDAAARNAALTLKNVLFGTDATSQVFLPSGYIKVKSIVVNVCDELSLRLDVTNTAVKASQLIREDAILDGKKDVTVATTAVFCAMKALQLRPSLTVIAEKAGISKEALSRALRTVMAKEQLWTQLLALASSSAAGCLRKNSGGDGAAFQSAASSRSLESSAEACFPSQGQRVTPVWQPRVEQRRRALVESRLSTS</sequence>
<keyword evidence="1" id="KW-0677">Repeat</keyword>
<dbReference type="GO" id="GO:0097550">
    <property type="term" value="C:transcription preinitiation complex"/>
    <property type="evidence" value="ECO:0007669"/>
    <property type="project" value="TreeGrafter"/>
</dbReference>
<dbReference type="InterPro" id="IPR000812">
    <property type="entry name" value="TFIIB"/>
</dbReference>
<dbReference type="EMBL" id="LGRX02001621">
    <property type="protein sequence ID" value="KAK3285810.1"/>
    <property type="molecule type" value="Genomic_DNA"/>
</dbReference>
<dbReference type="PANTHER" id="PTHR11618:SF13">
    <property type="entry name" value="TRANSCRIPTION INITIATION FACTOR IIB"/>
    <property type="match status" value="1"/>
</dbReference>
<proteinExistence type="predicted"/>
<feature type="domain" description="TFIIB-type" evidence="6">
    <location>
        <begin position="2"/>
        <end position="35"/>
    </location>
</feature>
<dbReference type="Gene3D" id="1.10.472.10">
    <property type="entry name" value="Cyclin-like"/>
    <property type="match status" value="2"/>
</dbReference>
<organism evidence="7 8">
    <name type="scientific">Cymbomonas tetramitiformis</name>
    <dbReference type="NCBI Taxonomy" id="36881"/>
    <lineage>
        <taxon>Eukaryota</taxon>
        <taxon>Viridiplantae</taxon>
        <taxon>Chlorophyta</taxon>
        <taxon>Pyramimonadophyceae</taxon>
        <taxon>Pyramimonadales</taxon>
        <taxon>Pyramimonadaceae</taxon>
        <taxon>Cymbomonas</taxon>
    </lineage>
</organism>
<keyword evidence="3" id="KW-0804">Transcription</keyword>
<accession>A0AAE0GX45</accession>
<evidence type="ECO:0000256" key="4">
    <source>
        <dbReference type="ARBA" id="ARBA00031706"/>
    </source>
</evidence>
<dbReference type="GO" id="GO:0017025">
    <property type="term" value="F:TBP-class protein binding"/>
    <property type="evidence" value="ECO:0007669"/>
    <property type="project" value="InterPro"/>
</dbReference>
<name>A0AAE0GX45_9CHLO</name>
<dbReference type="PRINTS" id="PR00685">
    <property type="entry name" value="TIFACTORIIB"/>
</dbReference>
<keyword evidence="8" id="KW-1185">Reference proteome</keyword>
<dbReference type="InterPro" id="IPR013150">
    <property type="entry name" value="TFIIB_cyclin"/>
</dbReference>
<evidence type="ECO:0000313" key="8">
    <source>
        <dbReference type="Proteomes" id="UP001190700"/>
    </source>
</evidence>
<dbReference type="Proteomes" id="UP001190700">
    <property type="component" value="Unassembled WGS sequence"/>
</dbReference>
<dbReference type="Pfam" id="PF08271">
    <property type="entry name" value="Zn_Ribbon_TF"/>
    <property type="match status" value="1"/>
</dbReference>
<dbReference type="GO" id="GO:0070897">
    <property type="term" value="P:transcription preinitiation complex assembly"/>
    <property type="evidence" value="ECO:0007669"/>
    <property type="project" value="InterPro"/>
</dbReference>
<keyword evidence="5" id="KW-0862">Zinc</keyword>
<evidence type="ECO:0000259" key="6">
    <source>
        <dbReference type="PROSITE" id="PS51134"/>
    </source>
</evidence>
<keyword evidence="5" id="KW-0479">Metal-binding</keyword>
<dbReference type="PANTHER" id="PTHR11618">
    <property type="entry name" value="TRANSCRIPTION INITIATION FACTOR IIB-RELATED"/>
    <property type="match status" value="1"/>
</dbReference>
<keyword evidence="2" id="KW-0805">Transcription regulation</keyword>
<gene>
    <name evidence="7" type="ORF">CYMTET_6593</name>
</gene>
<evidence type="ECO:0000256" key="5">
    <source>
        <dbReference type="PROSITE-ProRule" id="PRU00469"/>
    </source>
</evidence>
<dbReference type="Pfam" id="PF00382">
    <property type="entry name" value="TFIIB"/>
    <property type="match status" value="1"/>
</dbReference>
<dbReference type="CDD" id="cd00043">
    <property type="entry name" value="CYCLIN_SF"/>
    <property type="match status" value="1"/>
</dbReference>
<dbReference type="AlphaFoldDB" id="A0AAE0GX45"/>
<evidence type="ECO:0000256" key="3">
    <source>
        <dbReference type="ARBA" id="ARBA00023163"/>
    </source>
</evidence>
<dbReference type="Gene3D" id="2.20.25.10">
    <property type="match status" value="1"/>
</dbReference>
<keyword evidence="5" id="KW-0863">Zinc-finger</keyword>
<dbReference type="PROSITE" id="PS51134">
    <property type="entry name" value="ZF_TFIIB"/>
    <property type="match status" value="1"/>
</dbReference>
<dbReference type="GO" id="GO:0008270">
    <property type="term" value="F:zinc ion binding"/>
    <property type="evidence" value="ECO:0007669"/>
    <property type="project" value="UniProtKB-KW"/>
</dbReference>
<dbReference type="InterPro" id="IPR036915">
    <property type="entry name" value="Cyclin-like_sf"/>
</dbReference>
<comment type="caution">
    <text evidence="7">The sequence shown here is derived from an EMBL/GenBank/DDBJ whole genome shotgun (WGS) entry which is preliminary data.</text>
</comment>
<dbReference type="GO" id="GO:0005634">
    <property type="term" value="C:nucleus"/>
    <property type="evidence" value="ECO:0007669"/>
    <property type="project" value="TreeGrafter"/>
</dbReference>
<dbReference type="SUPFAM" id="SSF47954">
    <property type="entry name" value="Cyclin-like"/>
    <property type="match status" value="2"/>
</dbReference>
<evidence type="ECO:0000256" key="1">
    <source>
        <dbReference type="ARBA" id="ARBA00022737"/>
    </source>
</evidence>
<dbReference type="SUPFAM" id="SSF57783">
    <property type="entry name" value="Zinc beta-ribbon"/>
    <property type="match status" value="1"/>
</dbReference>
<evidence type="ECO:0000313" key="7">
    <source>
        <dbReference type="EMBL" id="KAK3285810.1"/>
    </source>
</evidence>